<evidence type="ECO:0000313" key="4">
    <source>
        <dbReference type="EMBL" id="MCU9969814.1"/>
    </source>
</evidence>
<proteinExistence type="predicted"/>
<sequence>MILVNNLSKDYTFRGKNTKALNNVSFSAESGIICGLLGSNGAGKSTMLNILSGRDAKFEGKISVSGADLKTESRQIRRIIGYVTQGGCLSSLLTVRDELLFTATTYGLNRHAIKDRIEELAQAFNIGHLLSKSSSHMSGGEKRKFEIILALLTSPKILILDEPSTGLDPQSRLNLSSVIKQINQDFKITVLISTHYLAELEFLCDKILVLDAGELIAEIPGVKSNSVLTTFTCKYEPLSAEGAFNRVQCIFAETGYSPKITRRDGVLIVTVQLTEPESSIPKAIRILNDNSLTVLSLNQAQNNLSQIYSDIIKAEVI</sequence>
<dbReference type="Pfam" id="PF00005">
    <property type="entry name" value="ABC_tran"/>
    <property type="match status" value="1"/>
</dbReference>
<dbReference type="PANTHER" id="PTHR43582:SF2">
    <property type="entry name" value="LINEARMYCIN RESISTANCE ATP-BINDING PROTEIN LNRL"/>
    <property type="match status" value="1"/>
</dbReference>
<keyword evidence="1" id="KW-0547">Nucleotide-binding</keyword>
<accession>A0ABD4TZJ1</accession>
<dbReference type="InterPro" id="IPR003593">
    <property type="entry name" value="AAA+_ATPase"/>
</dbReference>
<dbReference type="SMART" id="SM00382">
    <property type="entry name" value="AAA"/>
    <property type="match status" value="1"/>
</dbReference>
<organism evidence="4 5">
    <name type="scientific">Mobiluncus mulieris</name>
    <dbReference type="NCBI Taxonomy" id="2052"/>
    <lineage>
        <taxon>Bacteria</taxon>
        <taxon>Bacillati</taxon>
        <taxon>Actinomycetota</taxon>
        <taxon>Actinomycetes</taxon>
        <taxon>Actinomycetales</taxon>
        <taxon>Actinomycetaceae</taxon>
        <taxon>Mobiluncus</taxon>
    </lineage>
</organism>
<dbReference type="AlphaFoldDB" id="A0ABD4TZJ1"/>
<dbReference type="InterPro" id="IPR017871">
    <property type="entry name" value="ABC_transporter-like_CS"/>
</dbReference>
<dbReference type="PROSITE" id="PS00211">
    <property type="entry name" value="ABC_TRANSPORTER_1"/>
    <property type="match status" value="1"/>
</dbReference>
<evidence type="ECO:0000256" key="2">
    <source>
        <dbReference type="ARBA" id="ARBA00022840"/>
    </source>
</evidence>
<name>A0ABD4TZJ1_9ACTO</name>
<keyword evidence="2 4" id="KW-0067">ATP-binding</keyword>
<evidence type="ECO:0000313" key="5">
    <source>
        <dbReference type="Proteomes" id="UP001209486"/>
    </source>
</evidence>
<dbReference type="GO" id="GO:0005524">
    <property type="term" value="F:ATP binding"/>
    <property type="evidence" value="ECO:0007669"/>
    <property type="project" value="UniProtKB-KW"/>
</dbReference>
<gene>
    <name evidence="4" type="ORF">FYZ43_10580</name>
</gene>
<evidence type="ECO:0000259" key="3">
    <source>
        <dbReference type="PROSITE" id="PS50893"/>
    </source>
</evidence>
<dbReference type="InterPro" id="IPR003439">
    <property type="entry name" value="ABC_transporter-like_ATP-bd"/>
</dbReference>
<dbReference type="InterPro" id="IPR027417">
    <property type="entry name" value="P-loop_NTPase"/>
</dbReference>
<protein>
    <submittedName>
        <fullName evidence="4">ABC transporter ATP-binding protein</fullName>
    </submittedName>
</protein>
<dbReference type="PANTHER" id="PTHR43582">
    <property type="entry name" value="LINEARMYCIN RESISTANCE ATP-BINDING PROTEIN LNRL"/>
    <property type="match status" value="1"/>
</dbReference>
<dbReference type="Proteomes" id="UP001209486">
    <property type="component" value="Unassembled WGS sequence"/>
</dbReference>
<dbReference type="Gene3D" id="3.40.50.300">
    <property type="entry name" value="P-loop containing nucleotide triphosphate hydrolases"/>
    <property type="match status" value="1"/>
</dbReference>
<reference evidence="4 5" key="1">
    <citation type="submission" date="2019-08" db="EMBL/GenBank/DDBJ databases">
        <title>Comparison of rpoB and gyrB Sequences from Mobiluncus Species and Development of a Multiplex PCR Method for Clinical Detection of Mobiluncus curtisii and Mobiluncus mulieris.</title>
        <authorList>
            <person name="Yang L."/>
            <person name="Shen Y."/>
            <person name="Xu G."/>
            <person name="Shu L.-B."/>
            <person name="Hu J."/>
            <person name="Zhang R."/>
            <person name="Wang Y."/>
            <person name="Zhou H.-W."/>
            <person name="Zhang X."/>
        </authorList>
    </citation>
    <scope>NUCLEOTIDE SEQUENCE [LARGE SCALE GENOMIC DNA]</scope>
    <source>
        <strain evidence="4 5">M26</strain>
    </source>
</reference>
<comment type="caution">
    <text evidence="4">The sequence shown here is derived from an EMBL/GenBank/DDBJ whole genome shotgun (WGS) entry which is preliminary data.</text>
</comment>
<evidence type="ECO:0000256" key="1">
    <source>
        <dbReference type="ARBA" id="ARBA00022741"/>
    </source>
</evidence>
<feature type="domain" description="ABC transporter" evidence="3">
    <location>
        <begin position="2"/>
        <end position="237"/>
    </location>
</feature>
<dbReference type="SUPFAM" id="SSF52540">
    <property type="entry name" value="P-loop containing nucleoside triphosphate hydrolases"/>
    <property type="match status" value="1"/>
</dbReference>
<dbReference type="RefSeq" id="WP_004018358.1">
    <property type="nucleotide sequence ID" value="NZ_JABCUU010000014.1"/>
</dbReference>
<dbReference type="EMBL" id="VSZY01000027">
    <property type="protein sequence ID" value="MCU9969814.1"/>
    <property type="molecule type" value="Genomic_DNA"/>
</dbReference>
<dbReference type="PROSITE" id="PS50893">
    <property type="entry name" value="ABC_TRANSPORTER_2"/>
    <property type="match status" value="1"/>
</dbReference>